<dbReference type="GO" id="GO:0016829">
    <property type="term" value="F:lyase activity"/>
    <property type="evidence" value="ECO:0007669"/>
    <property type="project" value="UniProtKB-KW"/>
</dbReference>
<dbReference type="InterPro" id="IPR040442">
    <property type="entry name" value="Pyrv_kinase-like_dom_sf"/>
</dbReference>
<evidence type="ECO:0000313" key="2">
    <source>
        <dbReference type="Proteomes" id="UP001139353"/>
    </source>
</evidence>
<proteinExistence type="predicted"/>
<dbReference type="PANTHER" id="PTHR42905:SF16">
    <property type="entry name" value="CARBOXYPHOSPHONOENOLPYRUVATE PHOSPHONOMUTASE-LIKE PROTEIN (AFU_ORTHOLOGUE AFUA_5G07230)"/>
    <property type="match status" value="1"/>
</dbReference>
<sequence>MKSELATLATRFHALHADGLLRLPNAWDAGSARLAHAAGARAIATSSAAVAWAHGWPDGDLLPVELLLQTVRAVAGATGLPVTIDIEGGYSDEPARVGELVTAVLEAGAVGINIEDGSKDPALLCAKIAAARAAATSAGVDLFINARIDTWLRALAPAGQRVGETLARAARYRAAGANGLFAPGVTDADEIAALVAGTDMPLNVLAWTGLPDAGRLQSLGVRRFSAGSAISEAMHGHVLAMMREFVATGRIDTASATPATYGEVQALMARR</sequence>
<dbReference type="Gene3D" id="3.20.20.60">
    <property type="entry name" value="Phosphoenolpyruvate-binding domains"/>
    <property type="match status" value="1"/>
</dbReference>
<dbReference type="PANTHER" id="PTHR42905">
    <property type="entry name" value="PHOSPHOENOLPYRUVATE CARBOXYLASE"/>
    <property type="match status" value="1"/>
</dbReference>
<dbReference type="RefSeq" id="WP_275684691.1">
    <property type="nucleotide sequence ID" value="NZ_JAJLJH010000009.1"/>
</dbReference>
<name>A0A9X1YMC8_9BURK</name>
<accession>A0A9X1YMC8</accession>
<organism evidence="1 2">
    <name type="scientific">Scleromatobacter humisilvae</name>
    <dbReference type="NCBI Taxonomy" id="2897159"/>
    <lineage>
        <taxon>Bacteria</taxon>
        <taxon>Pseudomonadati</taxon>
        <taxon>Pseudomonadota</taxon>
        <taxon>Betaproteobacteria</taxon>
        <taxon>Burkholderiales</taxon>
        <taxon>Sphaerotilaceae</taxon>
        <taxon>Scleromatobacter</taxon>
    </lineage>
</organism>
<gene>
    <name evidence="1" type="ORF">LPC04_23290</name>
</gene>
<dbReference type="Pfam" id="PF13714">
    <property type="entry name" value="PEP_mutase"/>
    <property type="match status" value="1"/>
</dbReference>
<protein>
    <submittedName>
        <fullName evidence="1">Isocitrate lyase/phosphoenolpyruvate mutase family protein</fullName>
    </submittedName>
</protein>
<dbReference type="Proteomes" id="UP001139353">
    <property type="component" value="Unassembled WGS sequence"/>
</dbReference>
<keyword evidence="1" id="KW-0456">Lyase</keyword>
<comment type="caution">
    <text evidence="1">The sequence shown here is derived from an EMBL/GenBank/DDBJ whole genome shotgun (WGS) entry which is preliminary data.</text>
</comment>
<dbReference type="EMBL" id="JAJLJH010000009">
    <property type="protein sequence ID" value="MCK9688646.1"/>
    <property type="molecule type" value="Genomic_DNA"/>
</dbReference>
<keyword evidence="2" id="KW-1185">Reference proteome</keyword>
<dbReference type="SUPFAM" id="SSF51621">
    <property type="entry name" value="Phosphoenolpyruvate/pyruvate domain"/>
    <property type="match status" value="1"/>
</dbReference>
<dbReference type="AlphaFoldDB" id="A0A9X1YMC8"/>
<dbReference type="InterPro" id="IPR039556">
    <property type="entry name" value="ICL/PEPM"/>
</dbReference>
<dbReference type="CDD" id="cd00377">
    <property type="entry name" value="ICL_PEPM"/>
    <property type="match status" value="1"/>
</dbReference>
<dbReference type="InterPro" id="IPR015813">
    <property type="entry name" value="Pyrv/PenolPyrv_kinase-like_dom"/>
</dbReference>
<evidence type="ECO:0000313" key="1">
    <source>
        <dbReference type="EMBL" id="MCK9688646.1"/>
    </source>
</evidence>
<reference evidence="1" key="1">
    <citation type="submission" date="2021-11" db="EMBL/GenBank/DDBJ databases">
        <title>BS-T2-15 a new species belonging to the Comamonadaceae family isolated from the soil of a French oak forest.</title>
        <authorList>
            <person name="Mieszkin S."/>
            <person name="Alain K."/>
        </authorList>
    </citation>
    <scope>NUCLEOTIDE SEQUENCE</scope>
    <source>
        <strain evidence="1">BS-T2-15</strain>
    </source>
</reference>